<dbReference type="InterPro" id="IPR011009">
    <property type="entry name" value="Kinase-like_dom_sf"/>
</dbReference>
<dbReference type="Proteomes" id="UP000784919">
    <property type="component" value="Unassembled WGS sequence"/>
</dbReference>
<organism evidence="2 3">
    <name type="scientific">Claviceps arundinis</name>
    <dbReference type="NCBI Taxonomy" id="1623583"/>
    <lineage>
        <taxon>Eukaryota</taxon>
        <taxon>Fungi</taxon>
        <taxon>Dikarya</taxon>
        <taxon>Ascomycota</taxon>
        <taxon>Pezizomycotina</taxon>
        <taxon>Sordariomycetes</taxon>
        <taxon>Hypocreomycetidae</taxon>
        <taxon>Hypocreales</taxon>
        <taxon>Clavicipitaceae</taxon>
        <taxon>Claviceps</taxon>
    </lineage>
</organism>
<dbReference type="Pfam" id="PF00069">
    <property type="entry name" value="Pkinase"/>
    <property type="match status" value="1"/>
</dbReference>
<evidence type="ECO:0000313" key="3">
    <source>
        <dbReference type="Proteomes" id="UP000784919"/>
    </source>
</evidence>
<dbReference type="PROSITE" id="PS50011">
    <property type="entry name" value="PROTEIN_KINASE_DOM"/>
    <property type="match status" value="1"/>
</dbReference>
<protein>
    <recommendedName>
        <fullName evidence="1">Protein kinase domain-containing protein</fullName>
    </recommendedName>
</protein>
<dbReference type="PROSITE" id="PS00108">
    <property type="entry name" value="PROTEIN_KINASE_ST"/>
    <property type="match status" value="1"/>
</dbReference>
<comment type="caution">
    <text evidence="2">The sequence shown here is derived from an EMBL/GenBank/DDBJ whole genome shotgun (WGS) entry which is preliminary data.</text>
</comment>
<gene>
    <name evidence="2" type="ORF">E4U56_003088</name>
</gene>
<dbReference type="InterPro" id="IPR000719">
    <property type="entry name" value="Prot_kinase_dom"/>
</dbReference>
<reference evidence="2" key="1">
    <citation type="journal article" date="2020" name="bioRxiv">
        <title>Whole genome comparisons of ergot fungi reveals the divergence and evolution of species within the genus Claviceps are the result of varying mechanisms driving genome evolution and host range expansion.</title>
        <authorList>
            <person name="Wyka S.A."/>
            <person name="Mondo S.J."/>
            <person name="Liu M."/>
            <person name="Dettman J."/>
            <person name="Nalam V."/>
            <person name="Broders K.D."/>
        </authorList>
    </citation>
    <scope>NUCLEOTIDE SEQUENCE</scope>
    <source>
        <strain evidence="2">CCC 1102</strain>
    </source>
</reference>
<dbReference type="EMBL" id="SRPS01000206">
    <property type="protein sequence ID" value="KAG5962934.1"/>
    <property type="molecule type" value="Genomic_DNA"/>
</dbReference>
<dbReference type="OrthoDB" id="4062651at2759"/>
<dbReference type="Gene3D" id="1.10.510.10">
    <property type="entry name" value="Transferase(Phosphotransferase) domain 1"/>
    <property type="match status" value="1"/>
</dbReference>
<dbReference type="InterPro" id="IPR008271">
    <property type="entry name" value="Ser/Thr_kinase_AS"/>
</dbReference>
<name>A0A9P7MQ92_9HYPO</name>
<accession>A0A9P7MQ92</accession>
<dbReference type="AlphaFoldDB" id="A0A9P7MQ92"/>
<dbReference type="SUPFAM" id="SSF56112">
    <property type="entry name" value="Protein kinase-like (PK-like)"/>
    <property type="match status" value="1"/>
</dbReference>
<evidence type="ECO:0000259" key="1">
    <source>
        <dbReference type="PROSITE" id="PS50011"/>
    </source>
</evidence>
<dbReference type="GO" id="GO:0004672">
    <property type="term" value="F:protein kinase activity"/>
    <property type="evidence" value="ECO:0007669"/>
    <property type="project" value="InterPro"/>
</dbReference>
<sequence length="266" mass="30144">MEIYKSARTFKEKDGEIEFSHTQLIIRGPNQDFYYAITEDRFITPPTIDLDSLDKTSIDIDNFWPPYSARLLRAPSPVPQDSYIKEANLFDAGHYPELLPPGGLILHEIEAYELLRQHPHPNIAQYRGCIVSDGRITGLCLANYTMTLHQRMEVSTPFDKELCLEGIDRGIRHLHSLSIVHNDIKPKNIMLDETDRPIIIDLDSWKHKGQELGGMKGTAGWSIEGAKYALFENDIFGLSKVKEFLYASSSREILAEPTSTNAGDSH</sequence>
<proteinExistence type="predicted"/>
<evidence type="ECO:0000313" key="2">
    <source>
        <dbReference type="EMBL" id="KAG5962934.1"/>
    </source>
</evidence>
<feature type="domain" description="Protein kinase" evidence="1">
    <location>
        <begin position="19"/>
        <end position="266"/>
    </location>
</feature>
<dbReference type="GO" id="GO:0005524">
    <property type="term" value="F:ATP binding"/>
    <property type="evidence" value="ECO:0007669"/>
    <property type="project" value="InterPro"/>
</dbReference>